<feature type="transmembrane region" description="Helical" evidence="6">
    <location>
        <begin position="130"/>
        <end position="150"/>
    </location>
</feature>
<keyword evidence="5 6" id="KW-0472">Membrane</keyword>
<feature type="transmembrane region" description="Helical" evidence="6">
    <location>
        <begin position="162"/>
        <end position="180"/>
    </location>
</feature>
<evidence type="ECO:0000256" key="2">
    <source>
        <dbReference type="ARBA" id="ARBA00022475"/>
    </source>
</evidence>
<dbReference type="InterPro" id="IPR032816">
    <property type="entry name" value="VTT_dom"/>
</dbReference>
<dbReference type="AlphaFoldDB" id="A0A6M0R6X7"/>
<comment type="subcellular location">
    <subcellularLocation>
        <location evidence="1 6">Cell membrane</location>
        <topology evidence="1 6">Multi-pass membrane protein</topology>
    </subcellularLocation>
</comment>
<organism evidence="8 9">
    <name type="scientific">Clostridium niameyense</name>
    <dbReference type="NCBI Taxonomy" id="1622073"/>
    <lineage>
        <taxon>Bacteria</taxon>
        <taxon>Bacillati</taxon>
        <taxon>Bacillota</taxon>
        <taxon>Clostridia</taxon>
        <taxon>Eubacteriales</taxon>
        <taxon>Clostridiaceae</taxon>
        <taxon>Clostridium</taxon>
    </lineage>
</organism>
<evidence type="ECO:0000259" key="7">
    <source>
        <dbReference type="Pfam" id="PF09335"/>
    </source>
</evidence>
<keyword evidence="3 6" id="KW-0812">Transmembrane</keyword>
<dbReference type="Proteomes" id="UP000473885">
    <property type="component" value="Unassembled WGS sequence"/>
</dbReference>
<keyword evidence="9" id="KW-1185">Reference proteome</keyword>
<dbReference type="EMBL" id="SXDP01000001">
    <property type="protein sequence ID" value="NEZ45941.1"/>
    <property type="molecule type" value="Genomic_DNA"/>
</dbReference>
<dbReference type="GO" id="GO:0005886">
    <property type="term" value="C:plasma membrane"/>
    <property type="evidence" value="ECO:0007669"/>
    <property type="project" value="UniProtKB-SubCell"/>
</dbReference>
<comment type="similarity">
    <text evidence="6">Belongs to the TVP38/TMEM64 family.</text>
</comment>
<dbReference type="OrthoDB" id="9812980at2"/>
<keyword evidence="4 6" id="KW-1133">Transmembrane helix</keyword>
<dbReference type="PANTHER" id="PTHR12677">
    <property type="entry name" value="GOLGI APPARATUS MEMBRANE PROTEIN TVP38-RELATED"/>
    <property type="match status" value="1"/>
</dbReference>
<name>A0A6M0R6X7_9CLOT</name>
<evidence type="ECO:0000313" key="9">
    <source>
        <dbReference type="Proteomes" id="UP000473885"/>
    </source>
</evidence>
<feature type="transmembrane region" description="Helical" evidence="6">
    <location>
        <begin position="86"/>
        <end position="106"/>
    </location>
</feature>
<evidence type="ECO:0000256" key="1">
    <source>
        <dbReference type="ARBA" id="ARBA00004651"/>
    </source>
</evidence>
<dbReference type="RefSeq" id="WP_050607057.1">
    <property type="nucleotide sequence ID" value="NZ_CABKUB010000006.1"/>
</dbReference>
<dbReference type="PANTHER" id="PTHR12677:SF59">
    <property type="entry name" value="GOLGI APPARATUS MEMBRANE PROTEIN TVP38-RELATED"/>
    <property type="match status" value="1"/>
</dbReference>
<evidence type="ECO:0000256" key="4">
    <source>
        <dbReference type="ARBA" id="ARBA00022989"/>
    </source>
</evidence>
<dbReference type="InterPro" id="IPR015414">
    <property type="entry name" value="TMEM64"/>
</dbReference>
<protein>
    <recommendedName>
        <fullName evidence="6">TVP38/TMEM64 family membrane protein</fullName>
    </recommendedName>
</protein>
<sequence length="230" mass="25081">MNKSKKKLLKNMLLIFGLLCLIIIFKKSSIFKNYSATYIKDYINSYGAIAPIVYIIIFTLVALVIIPNSVVAIAGGMAFGIVKGTFYTVLGALGAASLAFFVARFLGRSVVEKLMKGKGKLFEDGIEKNGFLVILILRLIPLIPFDIISYGAGLSKIKFKDLVLGTLIGVIPGVLVFVNIGDKSLNIKSKGFIISILLLIVLIIVSCILKKNISFDKLQKDMIRNGDNNG</sequence>
<evidence type="ECO:0000256" key="6">
    <source>
        <dbReference type="RuleBase" id="RU366058"/>
    </source>
</evidence>
<evidence type="ECO:0000256" key="3">
    <source>
        <dbReference type="ARBA" id="ARBA00022692"/>
    </source>
</evidence>
<reference evidence="8 9" key="1">
    <citation type="submission" date="2019-04" db="EMBL/GenBank/DDBJ databases">
        <title>Genome sequencing of Clostridium botulinum Groups I-IV and Clostridium butyricum.</title>
        <authorList>
            <person name="Brunt J."/>
            <person name="Van Vliet A.H.M."/>
            <person name="Stringer S.C."/>
            <person name="Carter A.T."/>
            <person name="Peck M.W."/>
        </authorList>
    </citation>
    <scope>NUCLEOTIDE SEQUENCE [LARGE SCALE GENOMIC DNA]</scope>
    <source>
        <strain evidence="8 9">IFR 18/094</strain>
    </source>
</reference>
<feature type="transmembrane region" description="Helical" evidence="6">
    <location>
        <begin position="192"/>
        <end position="209"/>
    </location>
</feature>
<gene>
    <name evidence="8" type="ORF">FDF74_01795</name>
</gene>
<evidence type="ECO:0000313" key="8">
    <source>
        <dbReference type="EMBL" id="NEZ45941.1"/>
    </source>
</evidence>
<proteinExistence type="inferred from homology"/>
<accession>A0A6M0R6X7</accession>
<comment type="caution">
    <text evidence="8">The sequence shown here is derived from an EMBL/GenBank/DDBJ whole genome shotgun (WGS) entry which is preliminary data.</text>
</comment>
<keyword evidence="2 6" id="KW-1003">Cell membrane</keyword>
<dbReference type="Pfam" id="PF09335">
    <property type="entry name" value="VTT_dom"/>
    <property type="match status" value="1"/>
</dbReference>
<feature type="transmembrane region" description="Helical" evidence="6">
    <location>
        <begin position="52"/>
        <end position="74"/>
    </location>
</feature>
<evidence type="ECO:0000256" key="5">
    <source>
        <dbReference type="ARBA" id="ARBA00023136"/>
    </source>
</evidence>
<feature type="domain" description="VTT" evidence="7">
    <location>
        <begin position="66"/>
        <end position="182"/>
    </location>
</feature>